<evidence type="ECO:0000259" key="2">
    <source>
        <dbReference type="Pfam" id="PF14372"/>
    </source>
</evidence>
<dbReference type="Pfam" id="PF14372">
    <property type="entry name" value="hAT-like_RNase-H"/>
    <property type="match status" value="1"/>
</dbReference>
<comment type="caution">
    <text evidence="3">The sequence shown here is derived from an EMBL/GenBank/DDBJ whole genome shotgun (WGS) entry which is preliminary data.</text>
</comment>
<dbReference type="EMBL" id="SPHZ02000004">
    <property type="protein sequence ID" value="KAF0922198.1"/>
    <property type="molecule type" value="Genomic_DNA"/>
</dbReference>
<dbReference type="OrthoDB" id="1301613at2759"/>
<dbReference type="InterPro" id="IPR025525">
    <property type="entry name" value="hAT-like_transposase_RNase-H"/>
</dbReference>
<accession>A0A6G1EBN5</accession>
<name>A0A6G1EBN5_9ORYZ</name>
<dbReference type="GO" id="GO:0003677">
    <property type="term" value="F:DNA binding"/>
    <property type="evidence" value="ECO:0007669"/>
    <property type="project" value="InterPro"/>
</dbReference>
<feature type="domain" description="hAT-like transposase RNase-H fold" evidence="2">
    <location>
        <begin position="1"/>
        <end position="68"/>
    </location>
</feature>
<evidence type="ECO:0000313" key="4">
    <source>
        <dbReference type="Proteomes" id="UP000479710"/>
    </source>
</evidence>
<organism evidence="3 4">
    <name type="scientific">Oryza meyeriana var. granulata</name>
    <dbReference type="NCBI Taxonomy" id="110450"/>
    <lineage>
        <taxon>Eukaryota</taxon>
        <taxon>Viridiplantae</taxon>
        <taxon>Streptophyta</taxon>
        <taxon>Embryophyta</taxon>
        <taxon>Tracheophyta</taxon>
        <taxon>Spermatophyta</taxon>
        <taxon>Magnoliopsida</taxon>
        <taxon>Liliopsida</taxon>
        <taxon>Poales</taxon>
        <taxon>Poaceae</taxon>
        <taxon>BOP clade</taxon>
        <taxon>Oryzoideae</taxon>
        <taxon>Oryzeae</taxon>
        <taxon>Oryzinae</taxon>
        <taxon>Oryza</taxon>
        <taxon>Oryza meyeriana</taxon>
    </lineage>
</organism>
<gene>
    <name evidence="3" type="ORF">E2562_028791</name>
</gene>
<sequence length="94" mass="10652">MSSEMIEKFDKYLKEIQGPMGLATILDPWFKIDYLLGFIETLTGQSREECAQKLVEVKNILYDLMKEYEVEEDDNTESLAPPLANSGACLGLKT</sequence>
<keyword evidence="4" id="KW-1185">Reference proteome</keyword>
<dbReference type="AlphaFoldDB" id="A0A6G1EBN5"/>
<proteinExistence type="predicted"/>
<reference evidence="3 4" key="1">
    <citation type="submission" date="2019-11" db="EMBL/GenBank/DDBJ databases">
        <title>Whole genome sequence of Oryza granulata.</title>
        <authorList>
            <person name="Li W."/>
        </authorList>
    </citation>
    <scope>NUCLEOTIDE SEQUENCE [LARGE SCALE GENOMIC DNA]</scope>
    <source>
        <strain evidence="4">cv. Menghai</strain>
        <tissue evidence="3">Leaf</tissue>
    </source>
</reference>
<protein>
    <recommendedName>
        <fullName evidence="2">hAT-like transposase RNase-H fold domain-containing protein</fullName>
    </recommendedName>
</protein>
<evidence type="ECO:0000256" key="1">
    <source>
        <dbReference type="SAM" id="MobiDB-lite"/>
    </source>
</evidence>
<evidence type="ECO:0000313" key="3">
    <source>
        <dbReference type="EMBL" id="KAF0922198.1"/>
    </source>
</evidence>
<feature type="region of interest" description="Disordered" evidence="1">
    <location>
        <begin position="73"/>
        <end position="94"/>
    </location>
</feature>
<dbReference type="Proteomes" id="UP000479710">
    <property type="component" value="Unassembled WGS sequence"/>
</dbReference>